<dbReference type="RefSeq" id="WP_169680492.1">
    <property type="nucleotide sequence ID" value="NZ_JABBNU010000005.1"/>
</dbReference>
<dbReference type="EMBL" id="JABBNU010000005">
    <property type="protein sequence ID" value="NMM48499.1"/>
    <property type="molecule type" value="Genomic_DNA"/>
</dbReference>
<evidence type="ECO:0000313" key="2">
    <source>
        <dbReference type="EMBL" id="NMM48499.1"/>
    </source>
</evidence>
<proteinExistence type="predicted"/>
<evidence type="ECO:0000256" key="1">
    <source>
        <dbReference type="SAM" id="SignalP"/>
    </source>
</evidence>
<feature type="chain" id="PRO_5033067660" description="Outer membrane protein beta-barrel domain-containing protein" evidence="1">
    <location>
        <begin position="20"/>
        <end position="162"/>
    </location>
</feature>
<keyword evidence="3" id="KW-1185">Reference proteome</keyword>
<evidence type="ECO:0008006" key="4">
    <source>
        <dbReference type="Google" id="ProtNLM"/>
    </source>
</evidence>
<dbReference type="AlphaFoldDB" id="A0A848J2F5"/>
<organism evidence="2 3">
    <name type="scientific">Marinigracilibium pacificum</name>
    <dbReference type="NCBI Taxonomy" id="2729599"/>
    <lineage>
        <taxon>Bacteria</taxon>
        <taxon>Pseudomonadati</taxon>
        <taxon>Bacteroidota</taxon>
        <taxon>Cytophagia</taxon>
        <taxon>Cytophagales</taxon>
        <taxon>Flammeovirgaceae</taxon>
        <taxon>Marinigracilibium</taxon>
    </lineage>
</organism>
<sequence>MRYIYIIVLSIFVMSAVNAQFKVGVHGGAPVGDAKDVYKSSWGINAYYMFGDEKNALIKFGAGAGWIHYIGDEFSSGGQTFEIDDASFLPVYLAARIHFLGLFAGLDAGYAFGLSDVDGGFYWKPLIGIGLFSILEIDLFYHSIYPGNGDISSVGLAAYIRF</sequence>
<accession>A0A848J2F5</accession>
<feature type="signal peptide" evidence="1">
    <location>
        <begin position="1"/>
        <end position="19"/>
    </location>
</feature>
<name>A0A848J2F5_9BACT</name>
<dbReference type="Proteomes" id="UP000559010">
    <property type="component" value="Unassembled WGS sequence"/>
</dbReference>
<evidence type="ECO:0000313" key="3">
    <source>
        <dbReference type="Proteomes" id="UP000559010"/>
    </source>
</evidence>
<keyword evidence="1" id="KW-0732">Signal</keyword>
<comment type="caution">
    <text evidence="2">The sequence shown here is derived from an EMBL/GenBank/DDBJ whole genome shotgun (WGS) entry which is preliminary data.</text>
</comment>
<protein>
    <recommendedName>
        <fullName evidence="4">Outer membrane protein beta-barrel domain-containing protein</fullName>
    </recommendedName>
</protein>
<reference evidence="2 3" key="1">
    <citation type="submission" date="2020-04" db="EMBL/GenBank/DDBJ databases">
        <title>Flammeovirgaceae bacterium KN852 isolated from deep sea.</title>
        <authorList>
            <person name="Zhang D.-C."/>
        </authorList>
    </citation>
    <scope>NUCLEOTIDE SEQUENCE [LARGE SCALE GENOMIC DNA]</scope>
    <source>
        <strain evidence="2 3">KN852</strain>
    </source>
</reference>
<gene>
    <name evidence="2" type="ORF">HH304_08815</name>
</gene>